<dbReference type="Proteomes" id="UP001283361">
    <property type="component" value="Unassembled WGS sequence"/>
</dbReference>
<accession>A0AAE0YXJ1</accession>
<comment type="caution">
    <text evidence="1">The sequence shown here is derived from an EMBL/GenBank/DDBJ whole genome shotgun (WGS) entry which is preliminary data.</text>
</comment>
<gene>
    <name evidence="1" type="ORF">RRG08_058751</name>
</gene>
<protein>
    <submittedName>
        <fullName evidence="1">Uncharacterized protein</fullName>
    </submittedName>
</protein>
<evidence type="ECO:0000313" key="2">
    <source>
        <dbReference type="Proteomes" id="UP001283361"/>
    </source>
</evidence>
<organism evidence="1 2">
    <name type="scientific">Elysia crispata</name>
    <name type="common">lettuce slug</name>
    <dbReference type="NCBI Taxonomy" id="231223"/>
    <lineage>
        <taxon>Eukaryota</taxon>
        <taxon>Metazoa</taxon>
        <taxon>Spiralia</taxon>
        <taxon>Lophotrochozoa</taxon>
        <taxon>Mollusca</taxon>
        <taxon>Gastropoda</taxon>
        <taxon>Heterobranchia</taxon>
        <taxon>Euthyneura</taxon>
        <taxon>Panpulmonata</taxon>
        <taxon>Sacoglossa</taxon>
        <taxon>Placobranchoidea</taxon>
        <taxon>Plakobranchidae</taxon>
        <taxon>Elysia</taxon>
    </lineage>
</organism>
<sequence length="67" mass="7564">MWRAPRSWHTAIGTAHRYRLGTPGHKLREESITISSTDTLCGAQLGARLGAPSPHVYSGWWFEARWS</sequence>
<evidence type="ECO:0000313" key="1">
    <source>
        <dbReference type="EMBL" id="KAK3758481.1"/>
    </source>
</evidence>
<keyword evidence="2" id="KW-1185">Reference proteome</keyword>
<dbReference type="EMBL" id="JAWDGP010005269">
    <property type="protein sequence ID" value="KAK3758481.1"/>
    <property type="molecule type" value="Genomic_DNA"/>
</dbReference>
<reference evidence="1" key="1">
    <citation type="journal article" date="2023" name="G3 (Bethesda)">
        <title>A reference genome for the long-term kleptoplast-retaining sea slug Elysia crispata morphotype clarki.</title>
        <authorList>
            <person name="Eastman K.E."/>
            <person name="Pendleton A.L."/>
            <person name="Shaikh M.A."/>
            <person name="Suttiyut T."/>
            <person name="Ogas R."/>
            <person name="Tomko P."/>
            <person name="Gavelis G."/>
            <person name="Widhalm J.R."/>
            <person name="Wisecaver J.H."/>
        </authorList>
    </citation>
    <scope>NUCLEOTIDE SEQUENCE</scope>
    <source>
        <strain evidence="1">ECLA1</strain>
    </source>
</reference>
<name>A0AAE0YXJ1_9GAST</name>
<proteinExistence type="predicted"/>
<dbReference type="AlphaFoldDB" id="A0AAE0YXJ1"/>